<dbReference type="GeneID" id="101852353"/>
<name>A0ABM1A8F5_APLCA</name>
<keyword evidence="1" id="KW-0472">Membrane</keyword>
<feature type="transmembrane region" description="Helical" evidence="1">
    <location>
        <begin position="141"/>
        <end position="171"/>
    </location>
</feature>
<protein>
    <submittedName>
        <fullName evidence="3">Tetratricopeptide repeat protein 25</fullName>
    </submittedName>
</protein>
<dbReference type="InterPro" id="IPR011990">
    <property type="entry name" value="TPR-like_helical_dom_sf"/>
</dbReference>
<dbReference type="PANTHER" id="PTHR23040">
    <property type="match status" value="1"/>
</dbReference>
<evidence type="ECO:0000313" key="2">
    <source>
        <dbReference type="Proteomes" id="UP000694888"/>
    </source>
</evidence>
<sequence length="175" mass="20214">MRSDYYSDLNQAPEVIRRGTRLLAALRKHSDTSTWSRRRLRWFAAAHSFMGTAHSDIKEFAKARSHHETDYKIGEGIGDDKIQSRALEQLARVYIKEGNQMKALENLAKRAQLPRDSEESARLFHKMANCYLKVNKRPFSLLLYASYVCSSVCLCNLLFFFCLYVCLSAHLPVYV</sequence>
<dbReference type="Gene3D" id="1.25.40.10">
    <property type="entry name" value="Tetratricopeptide repeat domain"/>
    <property type="match status" value="1"/>
</dbReference>
<dbReference type="InterPro" id="IPR040111">
    <property type="entry name" value="ODAD4"/>
</dbReference>
<reference evidence="3" key="1">
    <citation type="submission" date="2025-08" db="UniProtKB">
        <authorList>
            <consortium name="RefSeq"/>
        </authorList>
    </citation>
    <scope>IDENTIFICATION</scope>
</reference>
<keyword evidence="1" id="KW-1133">Transmembrane helix</keyword>
<keyword evidence="1" id="KW-0812">Transmembrane</keyword>
<dbReference type="RefSeq" id="XP_012942822.2">
    <property type="nucleotide sequence ID" value="XM_013087368.2"/>
</dbReference>
<accession>A0ABM1A8F5</accession>
<evidence type="ECO:0000313" key="3">
    <source>
        <dbReference type="RefSeq" id="XP_012942822.2"/>
    </source>
</evidence>
<dbReference type="SUPFAM" id="SSF48452">
    <property type="entry name" value="TPR-like"/>
    <property type="match status" value="1"/>
</dbReference>
<evidence type="ECO:0000256" key="1">
    <source>
        <dbReference type="SAM" id="Phobius"/>
    </source>
</evidence>
<gene>
    <name evidence="3" type="primary">LOC101852353</name>
</gene>
<dbReference type="Proteomes" id="UP000694888">
    <property type="component" value="Unplaced"/>
</dbReference>
<keyword evidence="2" id="KW-1185">Reference proteome</keyword>
<organism evidence="2 3">
    <name type="scientific">Aplysia californica</name>
    <name type="common">California sea hare</name>
    <dbReference type="NCBI Taxonomy" id="6500"/>
    <lineage>
        <taxon>Eukaryota</taxon>
        <taxon>Metazoa</taxon>
        <taxon>Spiralia</taxon>
        <taxon>Lophotrochozoa</taxon>
        <taxon>Mollusca</taxon>
        <taxon>Gastropoda</taxon>
        <taxon>Heterobranchia</taxon>
        <taxon>Euthyneura</taxon>
        <taxon>Tectipleura</taxon>
        <taxon>Aplysiida</taxon>
        <taxon>Aplysioidea</taxon>
        <taxon>Aplysiidae</taxon>
        <taxon>Aplysia</taxon>
    </lineage>
</organism>
<proteinExistence type="predicted"/>